<name>A0A1M5BHX3_9BACT</name>
<dbReference type="InterPro" id="IPR020084">
    <property type="entry name" value="NUDIX_hydrolase_CS"/>
</dbReference>
<organism evidence="4 5">
    <name type="scientific">Flavisolibacter ginsengisoli DSM 18119</name>
    <dbReference type="NCBI Taxonomy" id="1121884"/>
    <lineage>
        <taxon>Bacteria</taxon>
        <taxon>Pseudomonadati</taxon>
        <taxon>Bacteroidota</taxon>
        <taxon>Chitinophagia</taxon>
        <taxon>Chitinophagales</taxon>
        <taxon>Chitinophagaceae</taxon>
        <taxon>Flavisolibacter</taxon>
    </lineage>
</organism>
<protein>
    <submittedName>
        <fullName evidence="4">ADP-ribose pyrophosphatase YjhB, NUDIX family</fullName>
    </submittedName>
</protein>
<dbReference type="AlphaFoldDB" id="A0A1M5BHX3"/>
<evidence type="ECO:0000313" key="5">
    <source>
        <dbReference type="Proteomes" id="UP000184048"/>
    </source>
</evidence>
<dbReference type="OrthoDB" id="9816289at2"/>
<keyword evidence="5" id="KW-1185">Reference proteome</keyword>
<accession>A0A1M5BHX3</accession>
<keyword evidence="1 2" id="KW-0378">Hydrolase</keyword>
<dbReference type="PANTHER" id="PTHR23114:SF17">
    <property type="entry name" value="M7GPPPN-MRNA HYDROLASE"/>
    <property type="match status" value="1"/>
</dbReference>
<sequence>MQQIIYFNNKPLYLVNEITPEVEEFLHHEETVFIDEFNQHTVKAMIHEMEQPQIRRGVFLHHDVDAVLNTFKKKLHLIKAAGGFVYTKDHEVLMIFRRGKWDLPKGKLDEGEDLETCALREVIEETGLEKIEMDRALTVTYHTYHQFGEHIIKESHWYLIKSSKQKEFKPQTEEDIEKCEWAPLTALDHYLSNTHASIRDVIHAGVKLLDHA</sequence>
<dbReference type="GO" id="GO:0016787">
    <property type="term" value="F:hydrolase activity"/>
    <property type="evidence" value="ECO:0007669"/>
    <property type="project" value="UniProtKB-KW"/>
</dbReference>
<dbReference type="PANTHER" id="PTHR23114">
    <property type="entry name" value="M7GPPPN-MRNA HYDROLASE"/>
    <property type="match status" value="1"/>
</dbReference>
<gene>
    <name evidence="4" type="ORF">SAMN02745131_02588</name>
</gene>
<reference evidence="4 5" key="1">
    <citation type="submission" date="2016-11" db="EMBL/GenBank/DDBJ databases">
        <authorList>
            <person name="Jaros S."/>
            <person name="Januszkiewicz K."/>
            <person name="Wedrychowicz H."/>
        </authorList>
    </citation>
    <scope>NUCLEOTIDE SEQUENCE [LARGE SCALE GENOMIC DNA]</scope>
    <source>
        <strain evidence="4 5">DSM 18119</strain>
    </source>
</reference>
<evidence type="ECO:0000259" key="3">
    <source>
        <dbReference type="PROSITE" id="PS51462"/>
    </source>
</evidence>
<dbReference type="InterPro" id="IPR020476">
    <property type="entry name" value="Nudix_hydrolase"/>
</dbReference>
<dbReference type="RefSeq" id="WP_072835753.1">
    <property type="nucleotide sequence ID" value="NZ_FQUU01000010.1"/>
</dbReference>
<dbReference type="InterPro" id="IPR015797">
    <property type="entry name" value="NUDIX_hydrolase-like_dom_sf"/>
</dbReference>
<evidence type="ECO:0000256" key="2">
    <source>
        <dbReference type="RuleBase" id="RU003476"/>
    </source>
</evidence>
<feature type="domain" description="Nudix hydrolase" evidence="3">
    <location>
        <begin position="76"/>
        <end position="207"/>
    </location>
</feature>
<evidence type="ECO:0000313" key="4">
    <source>
        <dbReference type="EMBL" id="SHF41940.1"/>
    </source>
</evidence>
<dbReference type="Proteomes" id="UP000184048">
    <property type="component" value="Unassembled WGS sequence"/>
</dbReference>
<evidence type="ECO:0000256" key="1">
    <source>
        <dbReference type="ARBA" id="ARBA00022801"/>
    </source>
</evidence>
<dbReference type="Pfam" id="PF00293">
    <property type="entry name" value="NUDIX"/>
    <property type="match status" value="1"/>
</dbReference>
<dbReference type="Gene3D" id="3.90.79.10">
    <property type="entry name" value="Nucleoside Triphosphate Pyrophosphohydrolase"/>
    <property type="match status" value="1"/>
</dbReference>
<dbReference type="SUPFAM" id="SSF55811">
    <property type="entry name" value="Nudix"/>
    <property type="match status" value="1"/>
</dbReference>
<dbReference type="GO" id="GO:0005737">
    <property type="term" value="C:cytoplasm"/>
    <property type="evidence" value="ECO:0007669"/>
    <property type="project" value="TreeGrafter"/>
</dbReference>
<dbReference type="PROSITE" id="PS00893">
    <property type="entry name" value="NUDIX_BOX"/>
    <property type="match status" value="1"/>
</dbReference>
<dbReference type="EMBL" id="FQUU01000010">
    <property type="protein sequence ID" value="SHF41940.1"/>
    <property type="molecule type" value="Genomic_DNA"/>
</dbReference>
<dbReference type="CDD" id="cd03673">
    <property type="entry name" value="NUDIX_Ap6A_hydrolase"/>
    <property type="match status" value="1"/>
</dbReference>
<dbReference type="InterPro" id="IPR000086">
    <property type="entry name" value="NUDIX_hydrolase_dom"/>
</dbReference>
<dbReference type="STRING" id="1121884.SAMN02745131_02588"/>
<comment type="similarity">
    <text evidence="2">Belongs to the Nudix hydrolase family.</text>
</comment>
<dbReference type="PROSITE" id="PS51462">
    <property type="entry name" value="NUDIX"/>
    <property type="match status" value="1"/>
</dbReference>
<proteinExistence type="inferred from homology"/>
<dbReference type="PRINTS" id="PR00502">
    <property type="entry name" value="NUDIXFAMILY"/>
</dbReference>